<dbReference type="EMBL" id="CAJVPQ010004541">
    <property type="protein sequence ID" value="CAG8653540.1"/>
    <property type="molecule type" value="Genomic_DNA"/>
</dbReference>
<proteinExistence type="predicted"/>
<comment type="caution">
    <text evidence="1">The sequence shown here is derived from an EMBL/GenBank/DDBJ whole genome shotgun (WGS) entry which is preliminary data.</text>
</comment>
<evidence type="ECO:0000313" key="2">
    <source>
        <dbReference type="Proteomes" id="UP000789570"/>
    </source>
</evidence>
<dbReference type="AlphaFoldDB" id="A0A9N9DY76"/>
<accession>A0A9N9DY76</accession>
<dbReference type="Proteomes" id="UP000789570">
    <property type="component" value="Unassembled WGS sequence"/>
</dbReference>
<dbReference type="OrthoDB" id="2410838at2759"/>
<evidence type="ECO:0000313" key="1">
    <source>
        <dbReference type="EMBL" id="CAG8653540.1"/>
    </source>
</evidence>
<keyword evidence="2" id="KW-1185">Reference proteome</keyword>
<sequence length="199" mass="21986">MASEPSTSTLEIQTDTSEPSQLEVLALNYLRNQEILTIPTRILKLNPCKTEPPLTCPLCNVIIELTREEVVLTSGKYHLQKKQTDTGQGNEKLMTSLRLVEGGSCAKQASQSKQVSGANPCTAPLDILTYIYAITDNLENQFNVNSGNDTNIQEKLSTLTKREKAENVDKKEDADGSISQSLAQLYQKATRTRLRITKG</sequence>
<gene>
    <name evidence="1" type="ORF">FCALED_LOCUS11190</name>
</gene>
<protein>
    <submittedName>
        <fullName evidence="1">17069_t:CDS:1</fullName>
    </submittedName>
</protein>
<name>A0A9N9DY76_9GLOM</name>
<reference evidence="1" key="1">
    <citation type="submission" date="2021-06" db="EMBL/GenBank/DDBJ databases">
        <authorList>
            <person name="Kallberg Y."/>
            <person name="Tangrot J."/>
            <person name="Rosling A."/>
        </authorList>
    </citation>
    <scope>NUCLEOTIDE SEQUENCE</scope>
    <source>
        <strain evidence="1">UK204</strain>
    </source>
</reference>
<organism evidence="1 2">
    <name type="scientific">Funneliformis caledonium</name>
    <dbReference type="NCBI Taxonomy" id="1117310"/>
    <lineage>
        <taxon>Eukaryota</taxon>
        <taxon>Fungi</taxon>
        <taxon>Fungi incertae sedis</taxon>
        <taxon>Mucoromycota</taxon>
        <taxon>Glomeromycotina</taxon>
        <taxon>Glomeromycetes</taxon>
        <taxon>Glomerales</taxon>
        <taxon>Glomeraceae</taxon>
        <taxon>Funneliformis</taxon>
    </lineage>
</organism>